<proteinExistence type="predicted"/>
<keyword evidence="1" id="KW-0472">Membrane</keyword>
<gene>
    <name evidence="2" type="ORF">G1H19_20280</name>
</gene>
<accession>A0A7K3WIJ3</accession>
<reference evidence="2 3" key="1">
    <citation type="submission" date="2020-02" db="EMBL/GenBank/DDBJ databases">
        <title>The whole genome sequence of CPCC 205119.</title>
        <authorList>
            <person name="Jiang Z."/>
        </authorList>
    </citation>
    <scope>NUCLEOTIDE SEQUENCE [LARGE SCALE GENOMIC DNA]</scope>
    <source>
        <strain evidence="2 3">CPCC 205119</strain>
    </source>
</reference>
<dbReference type="RefSeq" id="WP_152727773.1">
    <property type="nucleotide sequence ID" value="NZ_JAABOZ010000001.1"/>
</dbReference>
<dbReference type="Proteomes" id="UP000470470">
    <property type="component" value="Unassembled WGS sequence"/>
</dbReference>
<feature type="transmembrane region" description="Helical" evidence="1">
    <location>
        <begin position="34"/>
        <end position="55"/>
    </location>
</feature>
<comment type="caution">
    <text evidence="2">The sequence shown here is derived from an EMBL/GenBank/DDBJ whole genome shotgun (WGS) entry which is preliminary data.</text>
</comment>
<keyword evidence="1" id="KW-0812">Transmembrane</keyword>
<keyword evidence="3" id="KW-1185">Reference proteome</keyword>
<evidence type="ECO:0000313" key="2">
    <source>
        <dbReference type="EMBL" id="NEL56311.1"/>
    </source>
</evidence>
<evidence type="ECO:0000256" key="1">
    <source>
        <dbReference type="SAM" id="Phobius"/>
    </source>
</evidence>
<organism evidence="2 3">
    <name type="scientific">Goekera deserti</name>
    <dbReference type="NCBI Taxonomy" id="2497753"/>
    <lineage>
        <taxon>Bacteria</taxon>
        <taxon>Bacillati</taxon>
        <taxon>Actinomycetota</taxon>
        <taxon>Actinomycetes</taxon>
        <taxon>Geodermatophilales</taxon>
        <taxon>Geodermatophilaceae</taxon>
        <taxon>Goekera</taxon>
    </lineage>
</organism>
<evidence type="ECO:0000313" key="3">
    <source>
        <dbReference type="Proteomes" id="UP000470470"/>
    </source>
</evidence>
<sequence length="97" mass="10217">MNSLAHPRTPAGAITRLVVIGPVLGCRLLDRPRLPWAVAAAASLPVVVLTLWPVATRAFARTSWDQHVQRLVLGQICHAEPGVATADLAVARSPAVG</sequence>
<dbReference type="EMBL" id="JAAGWK010000033">
    <property type="protein sequence ID" value="NEL56311.1"/>
    <property type="molecule type" value="Genomic_DNA"/>
</dbReference>
<protein>
    <submittedName>
        <fullName evidence="2">Uncharacterized protein</fullName>
    </submittedName>
</protein>
<keyword evidence="1" id="KW-1133">Transmembrane helix</keyword>
<dbReference type="AlphaFoldDB" id="A0A7K3WIJ3"/>
<name>A0A7K3WIJ3_9ACTN</name>